<evidence type="ECO:0000313" key="8">
    <source>
        <dbReference type="EMBL" id="OGZ33630.1"/>
    </source>
</evidence>
<keyword evidence="3" id="KW-0808">Transferase</keyword>
<dbReference type="SUPFAM" id="SSF46767">
    <property type="entry name" value="Methylated DNA-protein cysteine methyltransferase, C-terminal domain"/>
    <property type="match status" value="1"/>
</dbReference>
<dbReference type="InterPro" id="IPR036388">
    <property type="entry name" value="WH-like_DNA-bd_sf"/>
</dbReference>
<evidence type="ECO:0000256" key="3">
    <source>
        <dbReference type="ARBA" id="ARBA00022679"/>
    </source>
</evidence>
<evidence type="ECO:0000256" key="1">
    <source>
        <dbReference type="ARBA" id="ARBA00001286"/>
    </source>
</evidence>
<dbReference type="InterPro" id="IPR001497">
    <property type="entry name" value="MethylDNA_cys_MeTrfase_AS"/>
</dbReference>
<dbReference type="AlphaFoldDB" id="A0A1G2F7M6"/>
<evidence type="ECO:0000256" key="2">
    <source>
        <dbReference type="ARBA" id="ARBA00022603"/>
    </source>
</evidence>
<evidence type="ECO:0000313" key="9">
    <source>
        <dbReference type="Proteomes" id="UP000179099"/>
    </source>
</evidence>
<dbReference type="InterPro" id="IPR014048">
    <property type="entry name" value="MethylDNA_cys_MeTrfase_DNA-bd"/>
</dbReference>
<dbReference type="Gene3D" id="1.10.10.10">
    <property type="entry name" value="Winged helix-like DNA-binding domain superfamily/Winged helix DNA-binding domain"/>
    <property type="match status" value="1"/>
</dbReference>
<dbReference type="Pfam" id="PF01035">
    <property type="entry name" value="DNA_binding_1"/>
    <property type="match status" value="1"/>
</dbReference>
<evidence type="ECO:0000256" key="4">
    <source>
        <dbReference type="ARBA" id="ARBA00022763"/>
    </source>
</evidence>
<accession>A0A1G2F7M6</accession>
<dbReference type="Proteomes" id="UP000179099">
    <property type="component" value="Unassembled WGS sequence"/>
</dbReference>
<dbReference type="PANTHER" id="PTHR10815:SF13">
    <property type="entry name" value="METHYLATED-DNA--PROTEIN-CYSTEINE METHYLTRANSFERASE"/>
    <property type="match status" value="1"/>
</dbReference>
<feature type="domain" description="Methylated-DNA-[protein]-cysteine S-methyltransferase DNA binding" evidence="7">
    <location>
        <begin position="3"/>
        <end position="81"/>
    </location>
</feature>
<keyword evidence="2" id="KW-0489">Methyltransferase</keyword>
<evidence type="ECO:0000259" key="7">
    <source>
        <dbReference type="Pfam" id="PF01035"/>
    </source>
</evidence>
<dbReference type="EMBL" id="MHMW01000028">
    <property type="protein sequence ID" value="OGZ33630.1"/>
    <property type="molecule type" value="Genomic_DNA"/>
</dbReference>
<dbReference type="GO" id="GO:0032259">
    <property type="term" value="P:methylation"/>
    <property type="evidence" value="ECO:0007669"/>
    <property type="project" value="UniProtKB-KW"/>
</dbReference>
<evidence type="ECO:0000256" key="6">
    <source>
        <dbReference type="ARBA" id="ARBA00049348"/>
    </source>
</evidence>
<name>A0A1G2F7M6_9BACT</name>
<protein>
    <recommendedName>
        <fullName evidence="7">Methylated-DNA-[protein]-cysteine S-methyltransferase DNA binding domain-containing protein</fullName>
    </recommendedName>
</protein>
<comment type="caution">
    <text evidence="8">The sequence shown here is derived from an EMBL/GenBank/DDBJ whole genome shotgun (WGS) entry which is preliminary data.</text>
</comment>
<dbReference type="CDD" id="cd06445">
    <property type="entry name" value="ATase"/>
    <property type="match status" value="1"/>
</dbReference>
<sequence>MTDFEKKIYNVVKKIPRGKVLTYKQVALKLGNIGFARAVGNALNKNRDKKVPCHRVIRSDGKTGGYQGGVKKKVLLLQKEGYLK</sequence>
<keyword evidence="4" id="KW-0227">DNA damage</keyword>
<dbReference type="PROSITE" id="PS00374">
    <property type="entry name" value="MGMT"/>
    <property type="match status" value="1"/>
</dbReference>
<dbReference type="PANTHER" id="PTHR10815">
    <property type="entry name" value="METHYLATED-DNA--PROTEIN-CYSTEINE METHYLTRANSFERASE"/>
    <property type="match status" value="1"/>
</dbReference>
<evidence type="ECO:0000256" key="5">
    <source>
        <dbReference type="ARBA" id="ARBA00023204"/>
    </source>
</evidence>
<dbReference type="NCBIfam" id="TIGR00589">
    <property type="entry name" value="ogt"/>
    <property type="match status" value="1"/>
</dbReference>
<comment type="catalytic activity">
    <reaction evidence="6">
        <text>a 6-O-methyl-2'-deoxyguanosine in DNA + L-cysteinyl-[protein] = S-methyl-L-cysteinyl-[protein] + a 2'-deoxyguanosine in DNA</text>
        <dbReference type="Rhea" id="RHEA:24000"/>
        <dbReference type="Rhea" id="RHEA-COMP:10131"/>
        <dbReference type="Rhea" id="RHEA-COMP:10132"/>
        <dbReference type="Rhea" id="RHEA-COMP:11367"/>
        <dbReference type="Rhea" id="RHEA-COMP:11368"/>
        <dbReference type="ChEBI" id="CHEBI:29950"/>
        <dbReference type="ChEBI" id="CHEBI:82612"/>
        <dbReference type="ChEBI" id="CHEBI:85445"/>
        <dbReference type="ChEBI" id="CHEBI:85448"/>
        <dbReference type="EC" id="2.1.1.63"/>
    </reaction>
</comment>
<comment type="catalytic activity">
    <reaction evidence="1">
        <text>a 4-O-methyl-thymidine in DNA + L-cysteinyl-[protein] = a thymidine in DNA + S-methyl-L-cysteinyl-[protein]</text>
        <dbReference type="Rhea" id="RHEA:53428"/>
        <dbReference type="Rhea" id="RHEA-COMP:10131"/>
        <dbReference type="Rhea" id="RHEA-COMP:10132"/>
        <dbReference type="Rhea" id="RHEA-COMP:13555"/>
        <dbReference type="Rhea" id="RHEA-COMP:13556"/>
        <dbReference type="ChEBI" id="CHEBI:29950"/>
        <dbReference type="ChEBI" id="CHEBI:82612"/>
        <dbReference type="ChEBI" id="CHEBI:137386"/>
        <dbReference type="ChEBI" id="CHEBI:137387"/>
        <dbReference type="EC" id="2.1.1.63"/>
    </reaction>
</comment>
<proteinExistence type="predicted"/>
<dbReference type="GO" id="GO:0003908">
    <property type="term" value="F:methylated-DNA-[protein]-cysteine S-methyltransferase activity"/>
    <property type="evidence" value="ECO:0007669"/>
    <property type="project" value="UniProtKB-EC"/>
</dbReference>
<gene>
    <name evidence="8" type="ORF">A2Y98_01710</name>
</gene>
<dbReference type="GO" id="GO:0006281">
    <property type="term" value="P:DNA repair"/>
    <property type="evidence" value="ECO:0007669"/>
    <property type="project" value="UniProtKB-KW"/>
</dbReference>
<keyword evidence="5" id="KW-0234">DNA repair</keyword>
<organism evidence="8 9">
    <name type="scientific">Candidatus Portnoybacteria bacterium RBG_19FT_COMBO_36_7</name>
    <dbReference type="NCBI Taxonomy" id="1801992"/>
    <lineage>
        <taxon>Bacteria</taxon>
        <taxon>Candidatus Portnoyibacteriota</taxon>
    </lineage>
</organism>
<dbReference type="InterPro" id="IPR036217">
    <property type="entry name" value="MethylDNA_cys_MeTrfase_DNAb"/>
</dbReference>
<reference evidence="8 9" key="1">
    <citation type="journal article" date="2016" name="Nat. Commun.">
        <title>Thousands of microbial genomes shed light on interconnected biogeochemical processes in an aquifer system.</title>
        <authorList>
            <person name="Anantharaman K."/>
            <person name="Brown C.T."/>
            <person name="Hug L.A."/>
            <person name="Sharon I."/>
            <person name="Castelle C.J."/>
            <person name="Probst A.J."/>
            <person name="Thomas B.C."/>
            <person name="Singh A."/>
            <person name="Wilkins M.J."/>
            <person name="Karaoz U."/>
            <person name="Brodie E.L."/>
            <person name="Williams K.H."/>
            <person name="Hubbard S.S."/>
            <person name="Banfield J.F."/>
        </authorList>
    </citation>
    <scope>NUCLEOTIDE SEQUENCE [LARGE SCALE GENOMIC DNA]</scope>
</reference>
<dbReference type="STRING" id="1801992.A2Y98_01710"/>